<evidence type="ECO:0000313" key="1">
    <source>
        <dbReference type="EMBL" id="KLO12063.1"/>
    </source>
</evidence>
<dbReference type="EMBL" id="KQ085986">
    <property type="protein sequence ID" value="KLO12063.1"/>
    <property type="molecule type" value="Genomic_DNA"/>
</dbReference>
<keyword evidence="2" id="KW-1185">Reference proteome</keyword>
<dbReference type="InParanoid" id="A0A0H2RRF4"/>
<dbReference type="PANTHER" id="PTHR15020:SF50">
    <property type="entry name" value="UPF0659 PROTEIN YMR090W"/>
    <property type="match status" value="1"/>
</dbReference>
<reference evidence="1 2" key="1">
    <citation type="submission" date="2015-04" db="EMBL/GenBank/DDBJ databases">
        <title>Complete genome sequence of Schizopora paradoxa KUC8140, a cosmopolitan wood degrader in East Asia.</title>
        <authorList>
            <consortium name="DOE Joint Genome Institute"/>
            <person name="Min B."/>
            <person name="Park H."/>
            <person name="Jang Y."/>
            <person name="Kim J.-J."/>
            <person name="Kim K.H."/>
            <person name="Pangilinan J."/>
            <person name="Lipzen A."/>
            <person name="Riley R."/>
            <person name="Grigoriev I.V."/>
            <person name="Spatafora J.W."/>
            <person name="Choi I.-G."/>
        </authorList>
    </citation>
    <scope>NUCLEOTIDE SEQUENCE [LARGE SCALE GENOMIC DNA]</scope>
    <source>
        <strain evidence="1 2">KUC8140</strain>
    </source>
</reference>
<dbReference type="OrthoDB" id="63935at2759"/>
<dbReference type="InterPro" id="IPR036291">
    <property type="entry name" value="NAD(P)-bd_dom_sf"/>
</dbReference>
<gene>
    <name evidence="1" type="ORF">SCHPADRAFT_929503</name>
</gene>
<dbReference type="Gene3D" id="3.40.50.720">
    <property type="entry name" value="NAD(P)-binding Rossmann-like Domain"/>
    <property type="match status" value="1"/>
</dbReference>
<evidence type="ECO:0000313" key="2">
    <source>
        <dbReference type="Proteomes" id="UP000053477"/>
    </source>
</evidence>
<sequence length="267" mass="29609">MSQKVLIFGGSKNIGYYSGLRLLEKGATVCYQLRRPNIFDNDEEMQKYITSGKAIIIPGDALKEDDVRRAWEKAAEDGVPVDTCIFTVGGYPSFSITKGFVQDPHNLCTACMLNVLATMPRDAPPKLIFLSSVGLTKETHKAIPFALKPVYGVMLKVPHNDKLGMETAVAYAAGWTWKDVPPEGVLPEGWRARLPESGFEKHVVLVRAALLTDGKSKGDKEGNKAYRVSQEELGGYTISRRDIAHFIVEQALQEWEKFEGKVLNVGY</sequence>
<dbReference type="Proteomes" id="UP000053477">
    <property type="component" value="Unassembled WGS sequence"/>
</dbReference>
<dbReference type="STRING" id="27342.A0A0H2RRF4"/>
<accession>A0A0H2RRF4</accession>
<name>A0A0H2RRF4_9AGAM</name>
<proteinExistence type="predicted"/>
<dbReference type="SUPFAM" id="SSF51735">
    <property type="entry name" value="NAD(P)-binding Rossmann-fold domains"/>
    <property type="match status" value="1"/>
</dbReference>
<dbReference type="PANTHER" id="PTHR15020">
    <property type="entry name" value="FLAVIN REDUCTASE-RELATED"/>
    <property type="match status" value="1"/>
</dbReference>
<organism evidence="1 2">
    <name type="scientific">Schizopora paradoxa</name>
    <dbReference type="NCBI Taxonomy" id="27342"/>
    <lineage>
        <taxon>Eukaryota</taxon>
        <taxon>Fungi</taxon>
        <taxon>Dikarya</taxon>
        <taxon>Basidiomycota</taxon>
        <taxon>Agaricomycotina</taxon>
        <taxon>Agaricomycetes</taxon>
        <taxon>Hymenochaetales</taxon>
        <taxon>Schizoporaceae</taxon>
        <taxon>Schizopora</taxon>
    </lineage>
</organism>
<protein>
    <submittedName>
        <fullName evidence="1">Uncharacterized protein</fullName>
    </submittedName>
</protein>
<dbReference type="AlphaFoldDB" id="A0A0H2RRF4"/>